<feature type="transmembrane region" description="Helical" evidence="2">
    <location>
        <begin position="167"/>
        <end position="188"/>
    </location>
</feature>
<organism evidence="4 5">
    <name type="scientific">Nothophoma quercina</name>
    <dbReference type="NCBI Taxonomy" id="749835"/>
    <lineage>
        <taxon>Eukaryota</taxon>
        <taxon>Fungi</taxon>
        <taxon>Dikarya</taxon>
        <taxon>Ascomycota</taxon>
        <taxon>Pezizomycotina</taxon>
        <taxon>Dothideomycetes</taxon>
        <taxon>Pleosporomycetidae</taxon>
        <taxon>Pleosporales</taxon>
        <taxon>Pleosporineae</taxon>
        <taxon>Didymellaceae</taxon>
        <taxon>Nothophoma</taxon>
    </lineage>
</organism>
<dbReference type="InterPro" id="IPR041898">
    <property type="entry name" value="MAGE_WH1"/>
</dbReference>
<protein>
    <recommendedName>
        <fullName evidence="3">MAGE domain-containing protein</fullName>
    </recommendedName>
</protein>
<dbReference type="Pfam" id="PF01454">
    <property type="entry name" value="MAGE"/>
    <property type="match status" value="1"/>
</dbReference>
<evidence type="ECO:0000256" key="2">
    <source>
        <dbReference type="SAM" id="Phobius"/>
    </source>
</evidence>
<dbReference type="SMART" id="SM01373">
    <property type="entry name" value="MAGE"/>
    <property type="match status" value="1"/>
</dbReference>
<dbReference type="InterPro" id="IPR041899">
    <property type="entry name" value="MAGE_WH2"/>
</dbReference>
<keyword evidence="5" id="KW-1185">Reference proteome</keyword>
<dbReference type="PROSITE" id="PS50838">
    <property type="entry name" value="MAGE"/>
    <property type="match status" value="1"/>
</dbReference>
<dbReference type="Proteomes" id="UP001521222">
    <property type="component" value="Unassembled WGS sequence"/>
</dbReference>
<dbReference type="EMBL" id="JAKIXB020000046">
    <property type="protein sequence ID" value="KAL1592481.1"/>
    <property type="molecule type" value="Genomic_DNA"/>
</dbReference>
<evidence type="ECO:0000313" key="5">
    <source>
        <dbReference type="Proteomes" id="UP001521222"/>
    </source>
</evidence>
<dbReference type="InterPro" id="IPR002190">
    <property type="entry name" value="MHD_dom"/>
</dbReference>
<reference evidence="4 5" key="1">
    <citation type="submission" date="2024-02" db="EMBL/GenBank/DDBJ databases">
        <title>De novo assembly and annotation of 12 fungi associated with fruit tree decline syndrome in Ontario, Canada.</title>
        <authorList>
            <person name="Sulman M."/>
            <person name="Ellouze W."/>
            <person name="Ilyukhin E."/>
        </authorList>
    </citation>
    <scope>NUCLEOTIDE SEQUENCE [LARGE SCALE GENOMIC DNA]</scope>
    <source>
        <strain evidence="4 5">M97-236</strain>
    </source>
</reference>
<keyword evidence="2" id="KW-1133">Transmembrane helix</keyword>
<comment type="caution">
    <text evidence="4">The sequence shown here is derived from an EMBL/GenBank/DDBJ whole genome shotgun (WGS) entry which is preliminary data.</text>
</comment>
<keyword evidence="2" id="KW-0812">Transmembrane</keyword>
<dbReference type="PANTHER" id="PTHR11736:SF14">
    <property type="entry name" value="NSE3 HOMOLOG, SMC5-SMC6 COMPLEX COMPONENT"/>
    <property type="match status" value="1"/>
</dbReference>
<dbReference type="Gene3D" id="1.10.10.1210">
    <property type="entry name" value="MAGE homology domain, winged helix WH2 motif"/>
    <property type="match status" value="1"/>
</dbReference>
<proteinExistence type="predicted"/>
<name>A0ABR3QJY6_9PLEO</name>
<evidence type="ECO:0000256" key="1">
    <source>
        <dbReference type="SAM" id="MobiDB-lite"/>
    </source>
</evidence>
<accession>A0ABR3QJY6</accession>
<feature type="region of interest" description="Disordered" evidence="1">
    <location>
        <begin position="1"/>
        <end position="49"/>
    </location>
</feature>
<dbReference type="InterPro" id="IPR037445">
    <property type="entry name" value="MAGE"/>
</dbReference>
<feature type="compositionally biased region" description="Acidic residues" evidence="1">
    <location>
        <begin position="29"/>
        <end position="40"/>
    </location>
</feature>
<feature type="domain" description="MAGE" evidence="3">
    <location>
        <begin position="49"/>
        <end position="109"/>
    </location>
</feature>
<evidence type="ECO:0000259" key="3">
    <source>
        <dbReference type="PROSITE" id="PS50838"/>
    </source>
</evidence>
<dbReference type="Gene3D" id="1.10.10.1200">
    <property type="entry name" value="MAGE homology domain, winged helix WH1 motif"/>
    <property type="match status" value="1"/>
</dbReference>
<feature type="region of interest" description="Disordered" evidence="1">
    <location>
        <begin position="282"/>
        <end position="317"/>
    </location>
</feature>
<evidence type="ECO:0000313" key="4">
    <source>
        <dbReference type="EMBL" id="KAL1592481.1"/>
    </source>
</evidence>
<sequence>MPRISRRTVAVDNDVPTPTQTQRRRIAETPDEDGDVDVEENQSSGSGNVEQLSKSLVRYALSCEFARKPIKRQDVNEKVLGSYTRLFKSVFDQANSELMDVFGMSLAELPKGERVTQRQKRAAATSDSQSKVSNMWVLQTIVPEQYRVPEAIGPSRPLEKDENNTEAAYVGLYTMIIALIIIAGGRLNEGKLDRALRRLNANQTTPIDNTDKTLALIIKDGYIVRVKESTGSEETTDYIVGPRGKVEVGREGFADLIRTIYGNDDEDPEELEKKIKRTLDVAGATSGVEPTGDVPAPQAAGRKRGRPRRDDDGEDDE</sequence>
<gene>
    <name evidence="4" type="ORF">SLS59_009714</name>
</gene>
<dbReference type="PANTHER" id="PTHR11736">
    <property type="entry name" value="MELANOMA-ASSOCIATED ANTIGEN MAGE ANTIGEN"/>
    <property type="match status" value="1"/>
</dbReference>
<keyword evidence="2" id="KW-0472">Membrane</keyword>